<dbReference type="InterPro" id="IPR010982">
    <property type="entry name" value="Lambda_DNA-bd_dom_sf"/>
</dbReference>
<dbReference type="CDD" id="cd00093">
    <property type="entry name" value="HTH_XRE"/>
    <property type="match status" value="1"/>
</dbReference>
<dbReference type="SUPFAM" id="SSF47413">
    <property type="entry name" value="lambda repressor-like DNA-binding domains"/>
    <property type="match status" value="1"/>
</dbReference>
<dbReference type="PROSITE" id="PS50943">
    <property type="entry name" value="HTH_CROC1"/>
    <property type="match status" value="1"/>
</dbReference>
<sequence length="270" mass="30522">MSVRESIDPNSSLWSWLAFDLWFYRDRRGLSLAQTALPLHVTRATVSNWEAGRLRPADKHMRRLDEVWKTGGHFERLHMFACNGHDPDWAKQYVKYEEWAEDVRAYHGKNVPLLVQTENYGRSMLLAAGHGREVEGLVEARMKRQEILGRADAPRLWVIFDEEVLKCPIGGAEVMREQCEHLLAVSESPQVSVRVVRTSAGWHPGHDGPIQLLKVRGREVAYAGAQTGGRLIEAGAEAETVAVLFDQIAALAESRDASRQLIDAVRRTYT</sequence>
<dbReference type="Pfam" id="PF01381">
    <property type="entry name" value="HTH_3"/>
    <property type="match status" value="1"/>
</dbReference>
<dbReference type="InterPro" id="IPR001387">
    <property type="entry name" value="Cro/C1-type_HTH"/>
</dbReference>
<dbReference type="OrthoDB" id="3355929at2"/>
<name>A0A3N1D640_9ACTN</name>
<gene>
    <name evidence="2" type="ORF">EDD29_6614</name>
</gene>
<dbReference type="Proteomes" id="UP000272400">
    <property type="component" value="Unassembled WGS sequence"/>
</dbReference>
<dbReference type="InterPro" id="IPR043917">
    <property type="entry name" value="DUF5753"/>
</dbReference>
<organism evidence="2 3">
    <name type="scientific">Actinocorallia herbida</name>
    <dbReference type="NCBI Taxonomy" id="58109"/>
    <lineage>
        <taxon>Bacteria</taxon>
        <taxon>Bacillati</taxon>
        <taxon>Actinomycetota</taxon>
        <taxon>Actinomycetes</taxon>
        <taxon>Streptosporangiales</taxon>
        <taxon>Thermomonosporaceae</taxon>
        <taxon>Actinocorallia</taxon>
    </lineage>
</organism>
<keyword evidence="3" id="KW-1185">Reference proteome</keyword>
<accession>A0A3N1D640</accession>
<dbReference type="Gene3D" id="1.10.260.40">
    <property type="entry name" value="lambda repressor-like DNA-binding domains"/>
    <property type="match status" value="1"/>
</dbReference>
<protein>
    <recommendedName>
        <fullName evidence="1">HTH cro/C1-type domain-containing protein</fullName>
    </recommendedName>
</protein>
<comment type="caution">
    <text evidence="2">The sequence shown here is derived from an EMBL/GenBank/DDBJ whole genome shotgun (WGS) entry which is preliminary data.</text>
</comment>
<feature type="domain" description="HTH cro/C1-type" evidence="1">
    <location>
        <begin position="21"/>
        <end position="56"/>
    </location>
</feature>
<reference evidence="2 3" key="1">
    <citation type="submission" date="2018-11" db="EMBL/GenBank/DDBJ databases">
        <title>Sequencing the genomes of 1000 actinobacteria strains.</title>
        <authorList>
            <person name="Klenk H.-P."/>
        </authorList>
    </citation>
    <scope>NUCLEOTIDE SEQUENCE [LARGE SCALE GENOMIC DNA]</scope>
    <source>
        <strain evidence="2 3">DSM 44254</strain>
    </source>
</reference>
<dbReference type="GO" id="GO:0003677">
    <property type="term" value="F:DNA binding"/>
    <property type="evidence" value="ECO:0007669"/>
    <property type="project" value="InterPro"/>
</dbReference>
<dbReference type="AlphaFoldDB" id="A0A3N1D640"/>
<dbReference type="EMBL" id="RJKE01000001">
    <property type="protein sequence ID" value="ROO88929.1"/>
    <property type="molecule type" value="Genomic_DNA"/>
</dbReference>
<evidence type="ECO:0000313" key="2">
    <source>
        <dbReference type="EMBL" id="ROO88929.1"/>
    </source>
</evidence>
<proteinExistence type="predicted"/>
<dbReference type="Pfam" id="PF19054">
    <property type="entry name" value="DUF5753"/>
    <property type="match status" value="1"/>
</dbReference>
<evidence type="ECO:0000313" key="3">
    <source>
        <dbReference type="Proteomes" id="UP000272400"/>
    </source>
</evidence>
<dbReference type="RefSeq" id="WP_123668107.1">
    <property type="nucleotide sequence ID" value="NZ_RJKE01000001.1"/>
</dbReference>
<evidence type="ECO:0000259" key="1">
    <source>
        <dbReference type="PROSITE" id="PS50943"/>
    </source>
</evidence>